<reference evidence="1 2" key="1">
    <citation type="journal article" date="2023" name="Plants (Basel)">
        <title>Bridging the Gap: Combining Genomics and Transcriptomics Approaches to Understand Stylosanthes scabra, an Orphan Legume from the Brazilian Caatinga.</title>
        <authorList>
            <person name="Ferreira-Neto J.R.C."/>
            <person name="da Silva M.D."/>
            <person name="Binneck E."/>
            <person name="de Melo N.F."/>
            <person name="da Silva R.H."/>
            <person name="de Melo A.L.T.M."/>
            <person name="Pandolfi V."/>
            <person name="Bustamante F.O."/>
            <person name="Brasileiro-Vidal A.C."/>
            <person name="Benko-Iseppon A.M."/>
        </authorList>
    </citation>
    <scope>NUCLEOTIDE SEQUENCE [LARGE SCALE GENOMIC DNA]</scope>
    <source>
        <tissue evidence="1">Leaves</tissue>
    </source>
</reference>
<evidence type="ECO:0000313" key="1">
    <source>
        <dbReference type="EMBL" id="MED6162757.1"/>
    </source>
</evidence>
<comment type="caution">
    <text evidence="1">The sequence shown here is derived from an EMBL/GenBank/DDBJ whole genome shotgun (WGS) entry which is preliminary data.</text>
</comment>
<dbReference type="Proteomes" id="UP001341840">
    <property type="component" value="Unassembled WGS sequence"/>
</dbReference>
<proteinExistence type="predicted"/>
<keyword evidence="2" id="KW-1185">Reference proteome</keyword>
<evidence type="ECO:0000313" key="2">
    <source>
        <dbReference type="Proteomes" id="UP001341840"/>
    </source>
</evidence>
<name>A0ABU6UN55_9FABA</name>
<dbReference type="EMBL" id="JASCZI010121724">
    <property type="protein sequence ID" value="MED6162757.1"/>
    <property type="molecule type" value="Genomic_DNA"/>
</dbReference>
<protein>
    <submittedName>
        <fullName evidence="1">Uncharacterized protein</fullName>
    </submittedName>
</protein>
<sequence>MIRRNCRESEDSVYTIFVDNLPNDVRKGELSVNLARTGRRRRILGIEKLFAKAKESIGSKGFMKRNQEGRIVARGVASRLHKHQQKLPTQLMH</sequence>
<gene>
    <name evidence="1" type="ORF">PIB30_073570</name>
</gene>
<organism evidence="1 2">
    <name type="scientific">Stylosanthes scabra</name>
    <dbReference type="NCBI Taxonomy" id="79078"/>
    <lineage>
        <taxon>Eukaryota</taxon>
        <taxon>Viridiplantae</taxon>
        <taxon>Streptophyta</taxon>
        <taxon>Embryophyta</taxon>
        <taxon>Tracheophyta</taxon>
        <taxon>Spermatophyta</taxon>
        <taxon>Magnoliopsida</taxon>
        <taxon>eudicotyledons</taxon>
        <taxon>Gunneridae</taxon>
        <taxon>Pentapetalae</taxon>
        <taxon>rosids</taxon>
        <taxon>fabids</taxon>
        <taxon>Fabales</taxon>
        <taxon>Fabaceae</taxon>
        <taxon>Papilionoideae</taxon>
        <taxon>50 kb inversion clade</taxon>
        <taxon>dalbergioids sensu lato</taxon>
        <taxon>Dalbergieae</taxon>
        <taxon>Pterocarpus clade</taxon>
        <taxon>Stylosanthes</taxon>
    </lineage>
</organism>
<accession>A0ABU6UN55</accession>